<reference evidence="1 2" key="1">
    <citation type="journal article" date="2016" name="Nat. Commun.">
        <title>Thousands of microbial genomes shed light on interconnected biogeochemical processes in an aquifer system.</title>
        <authorList>
            <person name="Anantharaman K."/>
            <person name="Brown C.T."/>
            <person name="Hug L.A."/>
            <person name="Sharon I."/>
            <person name="Castelle C.J."/>
            <person name="Probst A.J."/>
            <person name="Thomas B.C."/>
            <person name="Singh A."/>
            <person name="Wilkins M.J."/>
            <person name="Karaoz U."/>
            <person name="Brodie E.L."/>
            <person name="Williams K.H."/>
            <person name="Hubbard S.S."/>
            <person name="Banfield J.F."/>
        </authorList>
    </citation>
    <scope>NUCLEOTIDE SEQUENCE [LARGE SCALE GENOMIC DNA]</scope>
</reference>
<gene>
    <name evidence="1" type="ORF">A2803_02920</name>
</gene>
<accession>A0A1F7Z0R7</accession>
<dbReference type="EMBL" id="MGGP01000009">
    <property type="protein sequence ID" value="OGM33044.1"/>
    <property type="molecule type" value="Genomic_DNA"/>
</dbReference>
<comment type="caution">
    <text evidence="1">The sequence shown here is derived from an EMBL/GenBank/DDBJ whole genome shotgun (WGS) entry which is preliminary data.</text>
</comment>
<proteinExistence type="predicted"/>
<dbReference type="AlphaFoldDB" id="A0A1F7Z0R7"/>
<evidence type="ECO:0000313" key="2">
    <source>
        <dbReference type="Proteomes" id="UP000178870"/>
    </source>
</evidence>
<name>A0A1F7Z0R7_9BACT</name>
<dbReference type="Proteomes" id="UP000178870">
    <property type="component" value="Unassembled WGS sequence"/>
</dbReference>
<evidence type="ECO:0000313" key="1">
    <source>
        <dbReference type="EMBL" id="OGM33044.1"/>
    </source>
</evidence>
<sequence>MSILGPREIAALTATYKVYRFKGKLQRKVVEAIFKATTGKDLGPTYYAIPIVQKLMELI</sequence>
<protein>
    <submittedName>
        <fullName evidence="1">Uncharacterized protein</fullName>
    </submittedName>
</protein>
<organism evidence="1 2">
    <name type="scientific">Candidatus Woesebacteria bacterium RIFCSPHIGHO2_01_FULL_44_21</name>
    <dbReference type="NCBI Taxonomy" id="1802503"/>
    <lineage>
        <taxon>Bacteria</taxon>
        <taxon>Candidatus Woeseibacteriota</taxon>
    </lineage>
</organism>